<dbReference type="Proteomes" id="UP000294832">
    <property type="component" value="Unassembled WGS sequence"/>
</dbReference>
<dbReference type="InterPro" id="IPR011009">
    <property type="entry name" value="Kinase-like_dom_sf"/>
</dbReference>
<keyword evidence="3" id="KW-1185">Reference proteome</keyword>
<dbReference type="Gene3D" id="3.90.1200.10">
    <property type="match status" value="1"/>
</dbReference>
<dbReference type="EMBL" id="SLWF01000040">
    <property type="protein sequence ID" value="TCN78426.1"/>
    <property type="molecule type" value="Genomic_DNA"/>
</dbReference>
<keyword evidence="2" id="KW-0808">Transferase</keyword>
<dbReference type="PANTHER" id="PTHR21064">
    <property type="entry name" value="AMINOGLYCOSIDE PHOSPHOTRANSFERASE DOMAIN-CONTAINING PROTEIN-RELATED"/>
    <property type="match status" value="1"/>
</dbReference>
<accession>A0A4R2F5E7</accession>
<organism evidence="2 3">
    <name type="scientific">Shewanella fodinae</name>
    <dbReference type="NCBI Taxonomy" id="552357"/>
    <lineage>
        <taxon>Bacteria</taxon>
        <taxon>Pseudomonadati</taxon>
        <taxon>Pseudomonadota</taxon>
        <taxon>Gammaproteobacteria</taxon>
        <taxon>Alteromonadales</taxon>
        <taxon>Shewanellaceae</taxon>
        <taxon>Shewanella</taxon>
    </lineage>
</organism>
<dbReference type="InterPro" id="IPR050249">
    <property type="entry name" value="Pseudomonas-type_ThrB"/>
</dbReference>
<name>A0A4R2F5E7_9GAMM</name>
<dbReference type="AlphaFoldDB" id="A0A4R2F5E7"/>
<dbReference type="RefSeq" id="WP_243692013.1">
    <property type="nucleotide sequence ID" value="NZ_SLWF01000040.1"/>
</dbReference>
<protein>
    <submittedName>
        <fullName evidence="2">Phosphotransferase family enzyme</fullName>
    </submittedName>
</protein>
<evidence type="ECO:0000313" key="3">
    <source>
        <dbReference type="Proteomes" id="UP000294832"/>
    </source>
</evidence>
<gene>
    <name evidence="2" type="ORF">EDC91_14015</name>
</gene>
<feature type="domain" description="Aminoglycoside phosphotransferase" evidence="1">
    <location>
        <begin position="32"/>
        <end position="262"/>
    </location>
</feature>
<dbReference type="InterPro" id="IPR002575">
    <property type="entry name" value="Aminoglycoside_PTrfase"/>
</dbReference>
<evidence type="ECO:0000259" key="1">
    <source>
        <dbReference type="Pfam" id="PF01636"/>
    </source>
</evidence>
<dbReference type="Pfam" id="PF01636">
    <property type="entry name" value="APH"/>
    <property type="match status" value="1"/>
</dbReference>
<reference evidence="2 3" key="1">
    <citation type="submission" date="2019-03" db="EMBL/GenBank/DDBJ databases">
        <title>Freshwater and sediment microbial communities from various areas in North America, analyzing microbe dynamics in response to fracking.</title>
        <authorList>
            <person name="Lamendella R."/>
        </authorList>
    </citation>
    <scope>NUCLEOTIDE SEQUENCE [LARGE SCALE GENOMIC DNA]</scope>
    <source>
        <strain evidence="2 3">74A</strain>
    </source>
</reference>
<evidence type="ECO:0000313" key="2">
    <source>
        <dbReference type="EMBL" id="TCN78426.1"/>
    </source>
</evidence>
<dbReference type="GO" id="GO:0016740">
    <property type="term" value="F:transferase activity"/>
    <property type="evidence" value="ECO:0007669"/>
    <property type="project" value="UniProtKB-KW"/>
</dbReference>
<dbReference type="PANTHER" id="PTHR21064:SF5">
    <property type="entry name" value="SLR1880 PROTEIN"/>
    <property type="match status" value="1"/>
</dbReference>
<proteinExistence type="predicted"/>
<dbReference type="SUPFAM" id="SSF56112">
    <property type="entry name" value="Protein kinase-like (PK-like)"/>
    <property type="match status" value="1"/>
</dbReference>
<sequence>MSHATAAVTTAFIQHVVLPHYVTEEQQCQTQIQPLGNGHINGTWRVITPQITFVLQRINTTVFPQPWALINNAVVIAKHLSMAKTAYPLAVTQPLATLSGDFAIDLGAQGFWRAMSYIANSCSVEQLSSVQQATQLAQAFGQFVAALADLNPDSLQEVIPAFRSLPARLHTLQQVAETDRLQRLDGCRQWYDFAFSQQALLTELAEIEPLLPRRICHNDTKINNLLFAQTQPCPIAVVDLDTCMPGPLMYDFGDMVRSCCAAVAEDATELQRVRMMPDYFAALVAGWQQALGTTMTSLERQSLWLGTRVVTLMLAVRFLTDYLDGDRYFRITHPQHNLERAANQLTLYQQLLAQQSVLKDVLDK</sequence>
<comment type="caution">
    <text evidence="2">The sequence shown here is derived from an EMBL/GenBank/DDBJ whole genome shotgun (WGS) entry which is preliminary data.</text>
</comment>